<comment type="caution">
    <text evidence="4">The sequence shown here is derived from an EMBL/GenBank/DDBJ whole genome shotgun (WGS) entry which is preliminary data.</text>
</comment>
<evidence type="ECO:0000313" key="4">
    <source>
        <dbReference type="EMBL" id="RFS86615.1"/>
    </source>
</evidence>
<dbReference type="EMBL" id="QVNQ01000002">
    <property type="protein sequence ID" value="RFS86615.1"/>
    <property type="molecule type" value="Genomic_DNA"/>
</dbReference>
<proteinExistence type="predicted"/>
<keyword evidence="2 4" id="KW-0808">Transferase</keyword>
<evidence type="ECO:0000259" key="3">
    <source>
        <dbReference type="Pfam" id="PF13649"/>
    </source>
</evidence>
<keyword evidence="5" id="KW-1185">Reference proteome</keyword>
<dbReference type="PANTHER" id="PTHR43861:SF1">
    <property type="entry name" value="TRANS-ACONITATE 2-METHYLTRANSFERASE"/>
    <property type="match status" value="1"/>
</dbReference>
<name>A0A372GMP4_9ACTN</name>
<dbReference type="GO" id="GO:0032259">
    <property type="term" value="P:methylation"/>
    <property type="evidence" value="ECO:0007669"/>
    <property type="project" value="UniProtKB-KW"/>
</dbReference>
<dbReference type="GO" id="GO:0008168">
    <property type="term" value="F:methyltransferase activity"/>
    <property type="evidence" value="ECO:0007669"/>
    <property type="project" value="UniProtKB-KW"/>
</dbReference>
<dbReference type="AlphaFoldDB" id="A0A372GMP4"/>
<evidence type="ECO:0000256" key="1">
    <source>
        <dbReference type="ARBA" id="ARBA00022603"/>
    </source>
</evidence>
<dbReference type="InterPro" id="IPR041698">
    <property type="entry name" value="Methyltransf_25"/>
</dbReference>
<dbReference type="InterPro" id="IPR049690">
    <property type="entry name" value="Daptide_MTase"/>
</dbReference>
<gene>
    <name evidence="4" type="ORF">D0T12_08635</name>
</gene>
<accession>A0A372GMP4</accession>
<dbReference type="RefSeq" id="WP_117398897.1">
    <property type="nucleotide sequence ID" value="NZ_QVNQ01000002.1"/>
</dbReference>
<protein>
    <submittedName>
        <fullName evidence="4">Class I SAM-dependent methyltransferase</fullName>
    </submittedName>
</protein>
<organism evidence="4 5">
    <name type="scientific">Actinomadura spongiicola</name>
    <dbReference type="NCBI Taxonomy" id="2303421"/>
    <lineage>
        <taxon>Bacteria</taxon>
        <taxon>Bacillati</taxon>
        <taxon>Actinomycetota</taxon>
        <taxon>Actinomycetes</taxon>
        <taxon>Streptosporangiales</taxon>
        <taxon>Thermomonosporaceae</taxon>
        <taxon>Actinomadura</taxon>
    </lineage>
</organism>
<dbReference type="Pfam" id="PF13649">
    <property type="entry name" value="Methyltransf_25"/>
    <property type="match status" value="1"/>
</dbReference>
<sequence length="285" mass="31052">MPENEPRILGTAASIAKLFGDGVLRSLYGPEAAKLYDIVTRHDTVAVGELLRVAEGRTGPVLELGCGTGRLTFPFLEKGYEMVALDLSGDMLAVLDERLKEPGNEGYADRITLVQGDMTDFHLDRKFDLIVVGGASVWTVDEARRADMFARIREHLAEDGRLLVTLVEFDKFVDRTSPPFEQITVFSLADETSPLVCTFFDYVDPAEGVRSGSVLAHRVKDGVVTDTMLGVSIAHPVPPADLEKEVERAGLRVLARHEIVGGAPAGDDNNPLRAKVRPLMLEIAA</sequence>
<dbReference type="InterPro" id="IPR029063">
    <property type="entry name" value="SAM-dependent_MTases_sf"/>
</dbReference>
<dbReference type="CDD" id="cd02440">
    <property type="entry name" value="AdoMet_MTases"/>
    <property type="match status" value="1"/>
</dbReference>
<feature type="domain" description="Methyltransferase" evidence="3">
    <location>
        <begin position="61"/>
        <end position="160"/>
    </location>
</feature>
<evidence type="ECO:0000256" key="2">
    <source>
        <dbReference type="ARBA" id="ARBA00022679"/>
    </source>
</evidence>
<reference evidence="4 5" key="1">
    <citation type="submission" date="2018-08" db="EMBL/GenBank/DDBJ databases">
        <title>Actinomadura spongicola sp. nov., isolated from marine sponge Leucetta chagosensis.</title>
        <authorList>
            <person name="Li L."/>
            <person name="Lin H.W."/>
        </authorList>
    </citation>
    <scope>NUCLEOTIDE SEQUENCE [LARGE SCALE GENOMIC DNA]</scope>
    <source>
        <strain evidence="4 5">LHW52907</strain>
    </source>
</reference>
<dbReference type="OrthoDB" id="3172472at2"/>
<keyword evidence="1 4" id="KW-0489">Methyltransferase</keyword>
<dbReference type="Proteomes" id="UP000262882">
    <property type="component" value="Unassembled WGS sequence"/>
</dbReference>
<dbReference type="Gene3D" id="3.40.50.150">
    <property type="entry name" value="Vaccinia Virus protein VP39"/>
    <property type="match status" value="1"/>
</dbReference>
<evidence type="ECO:0000313" key="5">
    <source>
        <dbReference type="Proteomes" id="UP000262882"/>
    </source>
</evidence>
<dbReference type="NCBIfam" id="NF041820">
    <property type="entry name" value="daptide_MTase"/>
    <property type="match status" value="1"/>
</dbReference>
<dbReference type="SUPFAM" id="SSF53335">
    <property type="entry name" value="S-adenosyl-L-methionine-dependent methyltransferases"/>
    <property type="match status" value="1"/>
</dbReference>
<dbReference type="PANTHER" id="PTHR43861">
    <property type="entry name" value="TRANS-ACONITATE 2-METHYLTRANSFERASE-RELATED"/>
    <property type="match status" value="1"/>
</dbReference>